<dbReference type="SUPFAM" id="SSF56601">
    <property type="entry name" value="beta-lactamase/transpeptidase-like"/>
    <property type="match status" value="1"/>
</dbReference>
<accession>A0ABV1BEZ8</accession>
<dbReference type="EC" id="3.1.1.103" evidence="2"/>
<dbReference type="Proteomes" id="UP001473063">
    <property type="component" value="Unassembled WGS sequence"/>
</dbReference>
<protein>
    <submittedName>
        <fullName evidence="2">Serine hydrolase domain-containing protein</fullName>
        <ecNumber evidence="2">3.1.1.103</ecNumber>
    </submittedName>
</protein>
<dbReference type="InterPro" id="IPR050789">
    <property type="entry name" value="Diverse_Enzym_Activities"/>
</dbReference>
<dbReference type="InterPro" id="IPR001466">
    <property type="entry name" value="Beta-lactam-related"/>
</dbReference>
<gene>
    <name evidence="2" type="ORF">WMO28_07825</name>
</gene>
<reference evidence="2 3" key="1">
    <citation type="submission" date="2024-03" db="EMBL/GenBank/DDBJ databases">
        <title>Human intestinal bacterial collection.</title>
        <authorList>
            <person name="Pauvert C."/>
            <person name="Hitch T.C.A."/>
            <person name="Clavel T."/>
        </authorList>
    </citation>
    <scope>NUCLEOTIDE SEQUENCE [LARGE SCALE GENOMIC DNA]</scope>
    <source>
        <strain evidence="2 3">CLA-JM-H16</strain>
    </source>
</reference>
<sequence>MLKKRLDTYFEQLIEEKRIPGCGLIVRKKGTEIYHNCLGMADIEEGRKLDDTTVFRMASMTKLIIAVAIMKLIEERKLSLNDNLVKFFPEYPEEKKRVRIRHLLNHSSSLGQTEKSNEYAEQVFDIHDTLEQRTAKWGNMPFDCELGESASYSALVNFDLLGRIIEVVTGENLDDWLKNNILHPLGMMSTGYFLSKEQMSNLAPCYISENGKLIRQPEHNVLFDHVTTEYGYCSGAAGIFSTLKDYDRFTTMLAYGGKMNGVRILSEKSIEQMCTPYQITDKECQPGCPWGLGFMLFLKPERSKIFVAPGTFGWSGALGTHMFVHSDSGISATFTVSMGDLDGAESFISREIEKIVFEELA</sequence>
<dbReference type="InterPro" id="IPR012338">
    <property type="entry name" value="Beta-lactam/transpept-like"/>
</dbReference>
<proteinExistence type="predicted"/>
<dbReference type="Pfam" id="PF00144">
    <property type="entry name" value="Beta-lactamase"/>
    <property type="match status" value="1"/>
</dbReference>
<dbReference type="Gene3D" id="3.40.710.10">
    <property type="entry name" value="DD-peptidase/beta-lactamase superfamily"/>
    <property type="match status" value="1"/>
</dbReference>
<evidence type="ECO:0000313" key="2">
    <source>
        <dbReference type="EMBL" id="MEQ2370850.1"/>
    </source>
</evidence>
<dbReference type="EMBL" id="JBBMEJ010000008">
    <property type="protein sequence ID" value="MEQ2370850.1"/>
    <property type="molecule type" value="Genomic_DNA"/>
</dbReference>
<feature type="domain" description="Beta-lactamase-related" evidence="1">
    <location>
        <begin position="6"/>
        <end position="335"/>
    </location>
</feature>
<evidence type="ECO:0000313" key="3">
    <source>
        <dbReference type="Proteomes" id="UP001473063"/>
    </source>
</evidence>
<dbReference type="PANTHER" id="PTHR43283:SF3">
    <property type="entry name" value="BETA-LACTAMASE FAMILY PROTEIN (AFU_ORTHOLOGUE AFUA_5G07500)"/>
    <property type="match status" value="1"/>
</dbReference>
<evidence type="ECO:0000259" key="1">
    <source>
        <dbReference type="Pfam" id="PF00144"/>
    </source>
</evidence>
<organism evidence="2 3">
    <name type="scientific">Blautia aquisgranensis</name>
    <dbReference type="NCBI Taxonomy" id="3133153"/>
    <lineage>
        <taxon>Bacteria</taxon>
        <taxon>Bacillati</taxon>
        <taxon>Bacillota</taxon>
        <taxon>Clostridia</taxon>
        <taxon>Lachnospirales</taxon>
        <taxon>Lachnospiraceae</taxon>
        <taxon>Blautia</taxon>
    </lineage>
</organism>
<name>A0ABV1BEZ8_9FIRM</name>
<dbReference type="PANTHER" id="PTHR43283">
    <property type="entry name" value="BETA-LACTAMASE-RELATED"/>
    <property type="match status" value="1"/>
</dbReference>
<keyword evidence="3" id="KW-1185">Reference proteome</keyword>
<keyword evidence="2" id="KW-0378">Hydrolase</keyword>
<comment type="caution">
    <text evidence="2">The sequence shown here is derived from an EMBL/GenBank/DDBJ whole genome shotgun (WGS) entry which is preliminary data.</text>
</comment>
<dbReference type="GO" id="GO:0016787">
    <property type="term" value="F:hydrolase activity"/>
    <property type="evidence" value="ECO:0007669"/>
    <property type="project" value="UniProtKB-KW"/>
</dbReference>
<dbReference type="RefSeq" id="WP_349056606.1">
    <property type="nucleotide sequence ID" value="NZ_JBBMEJ010000008.1"/>
</dbReference>